<accession>A0ABP9AZ92</accession>
<reference evidence="3" key="1">
    <citation type="journal article" date="2019" name="Int. J. Syst. Evol. Microbiol.">
        <title>The Global Catalogue of Microorganisms (GCM) 10K type strain sequencing project: providing services to taxonomists for standard genome sequencing and annotation.</title>
        <authorList>
            <consortium name="The Broad Institute Genomics Platform"/>
            <consortium name="The Broad Institute Genome Sequencing Center for Infectious Disease"/>
            <person name="Wu L."/>
            <person name="Ma J."/>
        </authorList>
    </citation>
    <scope>NUCLEOTIDE SEQUENCE [LARGE SCALE GENOMIC DNA]</scope>
    <source>
        <strain evidence="3">JCM 18200</strain>
    </source>
</reference>
<feature type="domain" description="Carbohydrate-binding" evidence="1">
    <location>
        <begin position="26"/>
        <end position="209"/>
    </location>
</feature>
<dbReference type="Pfam" id="PF16011">
    <property type="entry name" value="CBM9_2"/>
    <property type="match status" value="1"/>
</dbReference>
<dbReference type="SUPFAM" id="SSF49344">
    <property type="entry name" value="CBD9-like"/>
    <property type="match status" value="1"/>
</dbReference>
<organism evidence="2 3">
    <name type="scientific">Olivibacter ginsenosidimutans</name>
    <dbReference type="NCBI Taxonomy" id="1176537"/>
    <lineage>
        <taxon>Bacteria</taxon>
        <taxon>Pseudomonadati</taxon>
        <taxon>Bacteroidota</taxon>
        <taxon>Sphingobacteriia</taxon>
        <taxon>Sphingobacteriales</taxon>
        <taxon>Sphingobacteriaceae</taxon>
        <taxon>Olivibacter</taxon>
    </lineage>
</organism>
<sequence length="211" mass="24214">MQLIIPYVSDINLNSSGVALRESLRKFESHPIARVNWQVYPYTPAVVFKIAHNLDGIILQYQVNERCFKACYTGINEPVYKDSCVEFFISWDQENYYNFEFNGIGTVLAGYGQSDKASRIFLPEVLIEAIETDATIHGKKGDFTWDLFIHIPFNTFVYDQLETIKGKKCTGNFYKCGDDLPVPHFLSWNAIDAPEPNFHLPEFFGELVFGE</sequence>
<keyword evidence="3" id="KW-1185">Reference proteome</keyword>
<proteinExistence type="predicted"/>
<gene>
    <name evidence="2" type="ORF">GCM10023231_15300</name>
</gene>
<dbReference type="InterPro" id="IPR010502">
    <property type="entry name" value="Carb-bd_dom_fam9"/>
</dbReference>
<evidence type="ECO:0000313" key="2">
    <source>
        <dbReference type="EMBL" id="GAA4788070.1"/>
    </source>
</evidence>
<dbReference type="Proteomes" id="UP001501411">
    <property type="component" value="Unassembled WGS sequence"/>
</dbReference>
<evidence type="ECO:0000313" key="3">
    <source>
        <dbReference type="Proteomes" id="UP001501411"/>
    </source>
</evidence>
<protein>
    <submittedName>
        <fullName evidence="2">Carbohydrate-binding family 9-like protein</fullName>
    </submittedName>
</protein>
<comment type="caution">
    <text evidence="2">The sequence shown here is derived from an EMBL/GenBank/DDBJ whole genome shotgun (WGS) entry which is preliminary data.</text>
</comment>
<dbReference type="CDD" id="cd09620">
    <property type="entry name" value="CBM9_like_3"/>
    <property type="match status" value="1"/>
</dbReference>
<name>A0ABP9AZ92_9SPHI</name>
<evidence type="ECO:0000259" key="1">
    <source>
        <dbReference type="Pfam" id="PF16011"/>
    </source>
</evidence>
<dbReference type="Gene3D" id="2.60.40.1190">
    <property type="match status" value="1"/>
</dbReference>
<dbReference type="EMBL" id="BAABIQ010000008">
    <property type="protein sequence ID" value="GAA4788070.1"/>
    <property type="molecule type" value="Genomic_DNA"/>
</dbReference>